<dbReference type="GO" id="GO:0052621">
    <property type="term" value="F:diguanylate cyclase activity"/>
    <property type="evidence" value="ECO:0007669"/>
    <property type="project" value="UniProtKB-EC"/>
</dbReference>
<sequence>MSAALLASLTVLIILAVRNSRCKRNIEAIRVKVNHDLRSPLNAIMGFSDLLLQTETDPEKTKFLGAIKSGGETLLAIIEEIALAIKMNLKVSRTTSAALSHGSTDLKSKDSLDNSAEALIMIVDDMIENVVFLEKILQKSGFRTISANSGDSALDLLTEHTPDLILLDIVMPGMSGFDTCAKIQSNKDFIDIPVIFLSAKKDEKTIIESFIYGGIDYVVKPFNSPELLARVNTHLQLKNAKEKLHTLAFTDPLTGLLNRRKFIEVLDQERARASRYGEKLTFIMIDIDHFKAVNDSFGHDAGDKALIRFAEIVKTSLRETDSAGRLGGEEFGIILPETNSQQAKIVAERIRARIENESESMEDGVPQFTASFGIARFDSDHNTSADLTQESDQALYYAKENGRNRVCLYGEEKN</sequence>
<dbReference type="SMART" id="SM00388">
    <property type="entry name" value="HisKA"/>
    <property type="match status" value="1"/>
</dbReference>
<dbReference type="InterPro" id="IPR029787">
    <property type="entry name" value="Nucleotide_cyclase"/>
</dbReference>
<dbReference type="GO" id="GO:0000155">
    <property type="term" value="F:phosphorelay sensor kinase activity"/>
    <property type="evidence" value="ECO:0007669"/>
    <property type="project" value="InterPro"/>
</dbReference>
<keyword evidence="3" id="KW-0597">Phosphoprotein</keyword>
<dbReference type="Gene3D" id="3.30.70.270">
    <property type="match status" value="1"/>
</dbReference>
<name>A0AAJ1IE58_9SPIO</name>
<dbReference type="FunFam" id="3.30.70.270:FF:000001">
    <property type="entry name" value="Diguanylate cyclase domain protein"/>
    <property type="match status" value="1"/>
</dbReference>
<keyword evidence="6" id="KW-0548">Nucleotidyltransferase</keyword>
<dbReference type="PROSITE" id="PS50887">
    <property type="entry name" value="GGDEF"/>
    <property type="match status" value="1"/>
</dbReference>
<dbReference type="InterPro" id="IPR011006">
    <property type="entry name" value="CheY-like_superfamily"/>
</dbReference>
<keyword evidence="6" id="KW-0808">Transferase</keyword>
<dbReference type="InterPro" id="IPR000160">
    <property type="entry name" value="GGDEF_dom"/>
</dbReference>
<evidence type="ECO:0000313" key="7">
    <source>
        <dbReference type="Proteomes" id="UP001221217"/>
    </source>
</evidence>
<evidence type="ECO:0000256" key="2">
    <source>
        <dbReference type="ARBA" id="ARBA00034247"/>
    </source>
</evidence>
<dbReference type="SMART" id="SM00448">
    <property type="entry name" value="REC"/>
    <property type="match status" value="1"/>
</dbReference>
<evidence type="ECO:0000259" key="4">
    <source>
        <dbReference type="PROSITE" id="PS50110"/>
    </source>
</evidence>
<gene>
    <name evidence="6" type="ORF">PQJ61_05640</name>
</gene>
<proteinExistence type="predicted"/>
<dbReference type="CDD" id="cd01949">
    <property type="entry name" value="GGDEF"/>
    <property type="match status" value="1"/>
</dbReference>
<dbReference type="InterPro" id="IPR001789">
    <property type="entry name" value="Sig_transdc_resp-reg_receiver"/>
</dbReference>
<dbReference type="EMBL" id="JAQQAL010000011">
    <property type="protein sequence ID" value="MDC7226227.1"/>
    <property type="molecule type" value="Genomic_DNA"/>
</dbReference>
<dbReference type="EC" id="2.7.7.65" evidence="6"/>
<dbReference type="Proteomes" id="UP001221217">
    <property type="component" value="Unassembled WGS sequence"/>
</dbReference>
<accession>A0AAJ1IE58</accession>
<dbReference type="Pfam" id="PF00512">
    <property type="entry name" value="HisKA"/>
    <property type="match status" value="1"/>
</dbReference>
<dbReference type="NCBIfam" id="TIGR00254">
    <property type="entry name" value="GGDEF"/>
    <property type="match status" value="1"/>
</dbReference>
<dbReference type="CDD" id="cd00082">
    <property type="entry name" value="HisKA"/>
    <property type="match status" value="1"/>
</dbReference>
<dbReference type="GO" id="GO:1902201">
    <property type="term" value="P:negative regulation of bacterial-type flagellum-dependent cell motility"/>
    <property type="evidence" value="ECO:0007669"/>
    <property type="project" value="TreeGrafter"/>
</dbReference>
<dbReference type="SUPFAM" id="SSF52172">
    <property type="entry name" value="CheY-like"/>
    <property type="match status" value="1"/>
</dbReference>
<comment type="caution">
    <text evidence="6">The sequence shown here is derived from an EMBL/GenBank/DDBJ whole genome shotgun (WGS) entry which is preliminary data.</text>
</comment>
<evidence type="ECO:0000256" key="1">
    <source>
        <dbReference type="ARBA" id="ARBA00000085"/>
    </source>
</evidence>
<dbReference type="InterPro" id="IPR003661">
    <property type="entry name" value="HisK_dim/P_dom"/>
</dbReference>
<evidence type="ECO:0000313" key="6">
    <source>
        <dbReference type="EMBL" id="MDC7226227.1"/>
    </source>
</evidence>
<dbReference type="SUPFAM" id="SSF47384">
    <property type="entry name" value="Homodimeric domain of signal transducing histidine kinase"/>
    <property type="match status" value="1"/>
</dbReference>
<dbReference type="InterPro" id="IPR050469">
    <property type="entry name" value="Diguanylate_Cyclase"/>
</dbReference>
<dbReference type="InterPro" id="IPR036097">
    <property type="entry name" value="HisK_dim/P_sf"/>
</dbReference>
<dbReference type="InterPro" id="IPR043128">
    <property type="entry name" value="Rev_trsase/Diguanyl_cyclase"/>
</dbReference>
<dbReference type="Pfam" id="PF00990">
    <property type="entry name" value="GGDEF"/>
    <property type="match status" value="1"/>
</dbReference>
<dbReference type="PANTHER" id="PTHR45138:SF9">
    <property type="entry name" value="DIGUANYLATE CYCLASE DGCM-RELATED"/>
    <property type="match status" value="1"/>
</dbReference>
<dbReference type="Gene3D" id="1.10.287.130">
    <property type="match status" value="1"/>
</dbReference>
<protein>
    <submittedName>
        <fullName evidence="6">Diguanylate cyclase</fullName>
        <ecNumber evidence="6">2.7.7.65</ecNumber>
    </submittedName>
</protein>
<feature type="domain" description="GGDEF" evidence="5">
    <location>
        <begin position="278"/>
        <end position="411"/>
    </location>
</feature>
<dbReference type="GO" id="GO:0005886">
    <property type="term" value="C:plasma membrane"/>
    <property type="evidence" value="ECO:0007669"/>
    <property type="project" value="TreeGrafter"/>
</dbReference>
<feature type="domain" description="Response regulatory" evidence="4">
    <location>
        <begin position="119"/>
        <end position="235"/>
    </location>
</feature>
<dbReference type="SUPFAM" id="SSF55073">
    <property type="entry name" value="Nucleotide cyclase"/>
    <property type="match status" value="1"/>
</dbReference>
<evidence type="ECO:0000256" key="3">
    <source>
        <dbReference type="PROSITE-ProRule" id="PRU00169"/>
    </source>
</evidence>
<dbReference type="Gene3D" id="3.40.50.2300">
    <property type="match status" value="1"/>
</dbReference>
<dbReference type="PROSITE" id="PS50110">
    <property type="entry name" value="RESPONSE_REGULATORY"/>
    <property type="match status" value="1"/>
</dbReference>
<dbReference type="PANTHER" id="PTHR45138">
    <property type="entry name" value="REGULATORY COMPONENTS OF SENSORY TRANSDUCTION SYSTEM"/>
    <property type="match status" value="1"/>
</dbReference>
<comment type="catalytic activity">
    <reaction evidence="1">
        <text>ATP + protein L-histidine = ADP + protein N-phospho-L-histidine.</text>
        <dbReference type="EC" id="2.7.13.3"/>
    </reaction>
</comment>
<feature type="modified residue" description="4-aspartylphosphate" evidence="3">
    <location>
        <position position="168"/>
    </location>
</feature>
<evidence type="ECO:0000259" key="5">
    <source>
        <dbReference type="PROSITE" id="PS50887"/>
    </source>
</evidence>
<comment type="catalytic activity">
    <reaction evidence="2">
        <text>2 GTP = 3',3'-c-di-GMP + 2 diphosphate</text>
        <dbReference type="Rhea" id="RHEA:24898"/>
        <dbReference type="ChEBI" id="CHEBI:33019"/>
        <dbReference type="ChEBI" id="CHEBI:37565"/>
        <dbReference type="ChEBI" id="CHEBI:58805"/>
        <dbReference type="EC" id="2.7.7.65"/>
    </reaction>
</comment>
<dbReference type="AlphaFoldDB" id="A0AAJ1IE58"/>
<reference evidence="6 7" key="1">
    <citation type="submission" date="2022-12" db="EMBL/GenBank/DDBJ databases">
        <title>Metagenome assembled genome from gulf of manar.</title>
        <authorList>
            <person name="Kohli P."/>
            <person name="Pk S."/>
            <person name="Venkata Ramana C."/>
            <person name="Sasikala C."/>
        </authorList>
    </citation>
    <scope>NUCLEOTIDE SEQUENCE [LARGE SCALE GENOMIC DNA]</scope>
    <source>
        <strain evidence="6">JB008</strain>
    </source>
</reference>
<dbReference type="GO" id="GO:0043709">
    <property type="term" value="P:cell adhesion involved in single-species biofilm formation"/>
    <property type="evidence" value="ECO:0007669"/>
    <property type="project" value="TreeGrafter"/>
</dbReference>
<dbReference type="Pfam" id="PF00072">
    <property type="entry name" value="Response_reg"/>
    <property type="match status" value="1"/>
</dbReference>
<dbReference type="SMART" id="SM00267">
    <property type="entry name" value="GGDEF"/>
    <property type="match status" value="1"/>
</dbReference>
<organism evidence="6 7">
    <name type="scientific">Candidatus Thalassospirochaeta sargassi</name>
    <dbReference type="NCBI Taxonomy" id="3119039"/>
    <lineage>
        <taxon>Bacteria</taxon>
        <taxon>Pseudomonadati</taxon>
        <taxon>Spirochaetota</taxon>
        <taxon>Spirochaetia</taxon>
        <taxon>Spirochaetales</taxon>
        <taxon>Spirochaetaceae</taxon>
        <taxon>Candidatus Thalassospirochaeta</taxon>
    </lineage>
</organism>